<proteinExistence type="predicted"/>
<feature type="transmembrane region" description="Helical" evidence="1">
    <location>
        <begin position="512"/>
        <end position="531"/>
    </location>
</feature>
<feature type="transmembrane region" description="Helical" evidence="1">
    <location>
        <begin position="469"/>
        <end position="492"/>
    </location>
</feature>
<evidence type="ECO:0000313" key="3">
    <source>
        <dbReference type="EMBL" id="RPA83990.1"/>
    </source>
</evidence>
<keyword evidence="1" id="KW-1133">Transmembrane helix</keyword>
<feature type="domain" description="CorA-like transporter" evidence="2">
    <location>
        <begin position="27"/>
        <end position="297"/>
    </location>
</feature>
<protein>
    <recommendedName>
        <fullName evidence="2">CorA-like transporter domain-containing protein</fullName>
    </recommendedName>
</protein>
<evidence type="ECO:0000259" key="2">
    <source>
        <dbReference type="Pfam" id="PF26616"/>
    </source>
</evidence>
<dbReference type="STRING" id="1160509.A0A3N4IIL1"/>
<name>A0A3N4IIL1_ASCIM</name>
<evidence type="ECO:0000256" key="1">
    <source>
        <dbReference type="SAM" id="Phobius"/>
    </source>
</evidence>
<dbReference type="InterPro" id="IPR058257">
    <property type="entry name" value="CorA-like_dom"/>
</dbReference>
<reference evidence="3 4" key="1">
    <citation type="journal article" date="2018" name="Nat. Ecol. Evol.">
        <title>Pezizomycetes genomes reveal the molecular basis of ectomycorrhizal truffle lifestyle.</title>
        <authorList>
            <person name="Murat C."/>
            <person name="Payen T."/>
            <person name="Noel B."/>
            <person name="Kuo A."/>
            <person name="Morin E."/>
            <person name="Chen J."/>
            <person name="Kohler A."/>
            <person name="Krizsan K."/>
            <person name="Balestrini R."/>
            <person name="Da Silva C."/>
            <person name="Montanini B."/>
            <person name="Hainaut M."/>
            <person name="Levati E."/>
            <person name="Barry K.W."/>
            <person name="Belfiori B."/>
            <person name="Cichocki N."/>
            <person name="Clum A."/>
            <person name="Dockter R.B."/>
            <person name="Fauchery L."/>
            <person name="Guy J."/>
            <person name="Iotti M."/>
            <person name="Le Tacon F."/>
            <person name="Lindquist E.A."/>
            <person name="Lipzen A."/>
            <person name="Malagnac F."/>
            <person name="Mello A."/>
            <person name="Molinier V."/>
            <person name="Miyauchi S."/>
            <person name="Poulain J."/>
            <person name="Riccioni C."/>
            <person name="Rubini A."/>
            <person name="Sitrit Y."/>
            <person name="Splivallo R."/>
            <person name="Traeger S."/>
            <person name="Wang M."/>
            <person name="Zifcakova L."/>
            <person name="Wipf D."/>
            <person name="Zambonelli A."/>
            <person name="Paolocci F."/>
            <person name="Nowrousian M."/>
            <person name="Ottonello S."/>
            <person name="Baldrian P."/>
            <person name="Spatafora J.W."/>
            <person name="Henrissat B."/>
            <person name="Nagy L.G."/>
            <person name="Aury J.M."/>
            <person name="Wincker P."/>
            <person name="Grigoriev I.V."/>
            <person name="Bonfante P."/>
            <person name="Martin F.M."/>
        </authorList>
    </citation>
    <scope>NUCLEOTIDE SEQUENCE [LARGE SCALE GENOMIC DNA]</scope>
    <source>
        <strain evidence="3 4">RN42</strain>
    </source>
</reference>
<dbReference type="Pfam" id="PF26616">
    <property type="entry name" value="CorA-like"/>
    <property type="match status" value="1"/>
</dbReference>
<dbReference type="AlphaFoldDB" id="A0A3N4IIL1"/>
<organism evidence="3 4">
    <name type="scientific">Ascobolus immersus RN42</name>
    <dbReference type="NCBI Taxonomy" id="1160509"/>
    <lineage>
        <taxon>Eukaryota</taxon>
        <taxon>Fungi</taxon>
        <taxon>Dikarya</taxon>
        <taxon>Ascomycota</taxon>
        <taxon>Pezizomycotina</taxon>
        <taxon>Pezizomycetes</taxon>
        <taxon>Pezizales</taxon>
        <taxon>Ascobolaceae</taxon>
        <taxon>Ascobolus</taxon>
    </lineage>
</organism>
<keyword evidence="1" id="KW-0812">Transmembrane</keyword>
<dbReference type="OrthoDB" id="5396681at2759"/>
<keyword evidence="1" id="KW-0472">Membrane</keyword>
<sequence length="559" mass="64217">MQLEDPLERLYNDSILYLQAHDTTAHGSQGSFYCSRLRRESRRLLSSNGDVNIDILMSLRNNSTNGSLQSDSVCRLIENQNENDMTNMLLEERKAKSRFFIIVLKPLMPKLHSISKLHISEKMLRIVFSQYRIFPPFLDHIHSYGIKVDTDAKHDTLHGVCRHRFHHISQETEVQLSEIEVCYSLSYSIKRPQGKPGSRPRERQSLRLMSVYHKYNLTDDTDTWLLVKPMEGAVERIKAIYDSQIIDALAEQETPAGSGPSYGAHGRSQTLQHINPLSKHLVFLTSANMGWRDYYNIQEDWFLHNYTIGVILTDPANPRTGTSGKPNDLLKTIHDVQQFYEDVQYFRSCVSNNEATMRRLKSINANMHELRSSSERKSFLASHIDFDSALDALIIENEQYQRNAKELLRTAERRSTLLRQALEFRTNQRIADNGNRELEQQLAKAAQKDSGFLMKLSKRTAMDAIQMKIIAVIASLYLPCTLVATVLGSAIFDFDREKSGFFKGATSLNTDGLFIFSVATLVLTVGTYFMLRYWNERELRKVNERLKEDDGRRMTLVGA</sequence>
<gene>
    <name evidence="3" type="ORF">BJ508DRAFT_413023</name>
</gene>
<evidence type="ECO:0000313" key="4">
    <source>
        <dbReference type="Proteomes" id="UP000275078"/>
    </source>
</evidence>
<keyword evidence="4" id="KW-1185">Reference proteome</keyword>
<accession>A0A3N4IIL1</accession>
<dbReference type="EMBL" id="ML119661">
    <property type="protein sequence ID" value="RPA83990.1"/>
    <property type="molecule type" value="Genomic_DNA"/>
</dbReference>
<dbReference type="Proteomes" id="UP000275078">
    <property type="component" value="Unassembled WGS sequence"/>
</dbReference>